<keyword evidence="1" id="KW-0195">Cyclin</keyword>
<dbReference type="PANTHER" id="PTHR10177">
    <property type="entry name" value="CYCLINS"/>
    <property type="match status" value="1"/>
</dbReference>
<keyword evidence="4" id="KW-1185">Reference proteome</keyword>
<dbReference type="InterPro" id="IPR006671">
    <property type="entry name" value="Cyclin_N"/>
</dbReference>
<reference evidence="5" key="2">
    <citation type="submission" date="2025-08" db="UniProtKB">
        <authorList>
            <consortium name="RefSeq"/>
        </authorList>
    </citation>
    <scope>IDENTIFICATION</scope>
    <source>
        <strain evidence="5">S238N-H82</strain>
        <tissue evidence="5">Testes</tissue>
    </source>
</reference>
<evidence type="ECO:0000259" key="3">
    <source>
        <dbReference type="SMART" id="SM00385"/>
    </source>
</evidence>
<dbReference type="Gene3D" id="1.10.472.10">
    <property type="entry name" value="Cyclin-like"/>
    <property type="match status" value="2"/>
</dbReference>
<dbReference type="FunFam" id="1.10.472.10:FF:000006">
    <property type="entry name" value="Cyclin I"/>
    <property type="match status" value="1"/>
</dbReference>
<reference evidence="4" key="1">
    <citation type="journal article" date="2020" name="Nat. Ecol. Evol.">
        <title>Deeply conserved synteny resolves early events in vertebrate evolution.</title>
        <authorList>
            <person name="Simakov O."/>
            <person name="Marletaz F."/>
            <person name="Yue J.X."/>
            <person name="O'Connell B."/>
            <person name="Jenkins J."/>
            <person name="Brandt A."/>
            <person name="Calef R."/>
            <person name="Tung C.H."/>
            <person name="Huang T.K."/>
            <person name="Schmutz J."/>
            <person name="Satoh N."/>
            <person name="Yu J.K."/>
            <person name="Putnam N.H."/>
            <person name="Green R.E."/>
            <person name="Rokhsar D.S."/>
        </authorList>
    </citation>
    <scope>NUCLEOTIDE SEQUENCE [LARGE SCALE GENOMIC DNA]</scope>
    <source>
        <strain evidence="4">S238N-H82</strain>
    </source>
</reference>
<dbReference type="AlphaFoldDB" id="A0A9J7LGU3"/>
<dbReference type="OrthoDB" id="769138at2759"/>
<dbReference type="OMA" id="EWAPGTQ"/>
<accession>A0A9J7LGU3</accession>
<evidence type="ECO:0000313" key="4">
    <source>
        <dbReference type="Proteomes" id="UP000001554"/>
    </source>
</evidence>
<protein>
    <submittedName>
        <fullName evidence="5">Cyclin-G1-like isoform X1</fullName>
    </submittedName>
</protein>
<evidence type="ECO:0000256" key="1">
    <source>
        <dbReference type="RuleBase" id="RU000383"/>
    </source>
</evidence>
<dbReference type="SUPFAM" id="SSF47954">
    <property type="entry name" value="Cyclin-like"/>
    <property type="match status" value="1"/>
</dbReference>
<dbReference type="SMART" id="SM00385">
    <property type="entry name" value="CYCLIN"/>
    <property type="match status" value="1"/>
</dbReference>
<dbReference type="Pfam" id="PF00134">
    <property type="entry name" value="Cyclin_N"/>
    <property type="match status" value="1"/>
</dbReference>
<evidence type="ECO:0000256" key="2">
    <source>
        <dbReference type="SAM" id="MobiDB-lite"/>
    </source>
</evidence>
<dbReference type="KEGG" id="bfo:118419599"/>
<gene>
    <name evidence="5" type="primary">LOC118419599</name>
</gene>
<proteinExistence type="inferred from homology"/>
<dbReference type="InterPro" id="IPR036915">
    <property type="entry name" value="Cyclin-like_sf"/>
</dbReference>
<sequence>MRNMCEHHAADLGRLWYQLQTAVRRAPSYQPNLIHLDMVEDDEDLRDPVVSSTQRDDAVDRLRCLNRCLRFKHEAFALAVNILDRFLSIMKVRMRFLGCLTITCYFIAINMLEEDQELPSPVHLIRISQCRCTEADLFRMEGIVCQKLYHDFGAVTPLTLLQLYHGICAMTGTMDAILEKRNLTPAEHLERTIAKLEACLCRSPFTKFTAPVLAMSLLMCDLDAFDTRDNNPDLCSTLNTLKVASQINEQHLVECQKKLEEFLLQYSSPVSRRPTSRFTWVLSSRTARQLRPSMQWAMDLPTILEDGTDGYGSYGSSEEDASSEDDSPRSDTDSVSSDDDDVFQTETEKSRLCLTCHIQKSRQKFCPIQQQCCNMCGQLPQQAGA</sequence>
<dbReference type="RefSeq" id="XP_035681948.1">
    <property type="nucleotide sequence ID" value="XM_035826055.1"/>
</dbReference>
<dbReference type="Proteomes" id="UP000001554">
    <property type="component" value="Chromosome 7"/>
</dbReference>
<comment type="similarity">
    <text evidence="1">Belongs to the cyclin family.</text>
</comment>
<dbReference type="InterPro" id="IPR039361">
    <property type="entry name" value="Cyclin"/>
</dbReference>
<dbReference type="InterPro" id="IPR013763">
    <property type="entry name" value="Cyclin-like_dom"/>
</dbReference>
<feature type="region of interest" description="Disordered" evidence="2">
    <location>
        <begin position="307"/>
        <end position="343"/>
    </location>
</feature>
<dbReference type="CDD" id="cd20523">
    <property type="entry name" value="CYCLIN_CCNG"/>
    <property type="match status" value="1"/>
</dbReference>
<dbReference type="GeneID" id="118419599"/>
<name>A0A9J7LGU3_BRAFL</name>
<feature type="domain" description="Cyclin-like" evidence="3">
    <location>
        <begin position="60"/>
        <end position="146"/>
    </location>
</feature>
<evidence type="ECO:0000313" key="5">
    <source>
        <dbReference type="RefSeq" id="XP_035681948.1"/>
    </source>
</evidence>
<organism evidence="4 5">
    <name type="scientific">Branchiostoma floridae</name>
    <name type="common">Florida lancelet</name>
    <name type="synonym">Amphioxus</name>
    <dbReference type="NCBI Taxonomy" id="7739"/>
    <lineage>
        <taxon>Eukaryota</taxon>
        <taxon>Metazoa</taxon>
        <taxon>Chordata</taxon>
        <taxon>Cephalochordata</taxon>
        <taxon>Leptocardii</taxon>
        <taxon>Amphioxiformes</taxon>
        <taxon>Branchiostomatidae</taxon>
        <taxon>Branchiostoma</taxon>
    </lineage>
</organism>